<proteinExistence type="predicted"/>
<evidence type="ECO:0000313" key="1">
    <source>
        <dbReference type="EMBL" id="MDI3318269.1"/>
    </source>
</evidence>
<dbReference type="RefSeq" id="WP_282332387.1">
    <property type="nucleotide sequence ID" value="NZ_JASBRG010000001.1"/>
</dbReference>
<dbReference type="Proteomes" id="UP001226434">
    <property type="component" value="Unassembled WGS sequence"/>
</dbReference>
<protein>
    <recommendedName>
        <fullName evidence="3">Cytochrome c domain-containing protein</fullName>
    </recommendedName>
</protein>
<evidence type="ECO:0008006" key="3">
    <source>
        <dbReference type="Google" id="ProtNLM"/>
    </source>
</evidence>
<accession>A0ABT6R8R0</accession>
<comment type="caution">
    <text evidence="1">The sequence shown here is derived from an EMBL/GenBank/DDBJ whole genome shotgun (WGS) entry which is preliminary data.</text>
</comment>
<evidence type="ECO:0000313" key="2">
    <source>
        <dbReference type="Proteomes" id="UP001226434"/>
    </source>
</evidence>
<sequence length="216" mass="22234">MKKLIIAMVVLVGIALYTPSCYNNKADIVLPDSTISFTKSVVPIYVSGGCGCHNTLGMSSSLGSASAVRFSNGGYNGKDTILYDAILGKTSLIETWINGGAHPGGGDVYLTQQEVSVLKSWINQGSQDDRPSGGNTPANVTYSNTIQSMVSSTCAGGSCHSGLGPTLTFAKLVGDKDKLTSMVSSKGASGHPGGKLTFGSSTWAAINAWLSAGMPQ</sequence>
<name>A0ABT6R8R0_9BACT</name>
<gene>
    <name evidence="1" type="ORF">QJ048_00720</name>
</gene>
<dbReference type="EMBL" id="JASBRG010000001">
    <property type="protein sequence ID" value="MDI3318269.1"/>
    <property type="molecule type" value="Genomic_DNA"/>
</dbReference>
<organism evidence="1 2">
    <name type="scientific">Pinibacter soli</name>
    <dbReference type="NCBI Taxonomy" id="3044211"/>
    <lineage>
        <taxon>Bacteria</taxon>
        <taxon>Pseudomonadati</taxon>
        <taxon>Bacteroidota</taxon>
        <taxon>Chitinophagia</taxon>
        <taxon>Chitinophagales</taxon>
        <taxon>Chitinophagaceae</taxon>
        <taxon>Pinibacter</taxon>
    </lineage>
</organism>
<keyword evidence="2" id="KW-1185">Reference proteome</keyword>
<reference evidence="1 2" key="1">
    <citation type="submission" date="2023-05" db="EMBL/GenBank/DDBJ databases">
        <title>Genome sequence of Pinibacter sp. MAH-24.</title>
        <authorList>
            <person name="Huq M.A."/>
        </authorList>
    </citation>
    <scope>NUCLEOTIDE SEQUENCE [LARGE SCALE GENOMIC DNA]</scope>
    <source>
        <strain evidence="1 2">MAH-24</strain>
    </source>
</reference>